<protein>
    <recommendedName>
        <fullName evidence="4">Tripartite tricarboxylate transporter TctB family protein</fullName>
    </recommendedName>
</protein>
<dbReference type="AlphaFoldDB" id="A0A2R8B0S9"/>
<reference evidence="3" key="1">
    <citation type="submission" date="2018-03" db="EMBL/GenBank/DDBJ databases">
        <authorList>
            <person name="Rodrigo-Torres L."/>
            <person name="Arahal R. D."/>
            <person name="Lucena T."/>
        </authorList>
    </citation>
    <scope>NUCLEOTIDE SEQUENCE [LARGE SCALE GENOMIC DNA]</scope>
    <source>
        <strain evidence="3">CECT 8871</strain>
    </source>
</reference>
<accession>A0A2R8B0S9</accession>
<feature type="transmembrane region" description="Helical" evidence="1">
    <location>
        <begin position="103"/>
        <end position="120"/>
    </location>
</feature>
<evidence type="ECO:0008006" key="4">
    <source>
        <dbReference type="Google" id="ProtNLM"/>
    </source>
</evidence>
<organism evidence="2 3">
    <name type="scientific">Pseudoprimorskyibacter insulae</name>
    <dbReference type="NCBI Taxonomy" id="1695997"/>
    <lineage>
        <taxon>Bacteria</taxon>
        <taxon>Pseudomonadati</taxon>
        <taxon>Pseudomonadota</taxon>
        <taxon>Alphaproteobacteria</taxon>
        <taxon>Rhodobacterales</taxon>
        <taxon>Paracoccaceae</taxon>
        <taxon>Pseudoprimorskyibacter</taxon>
    </lineage>
</organism>
<keyword evidence="3" id="KW-1185">Reference proteome</keyword>
<sequence length="151" mass="15109">MTASPAKPHRFGASTLTSLGLLVGAIAGLLLLEAQVPLWGFGSNGPDARSFPRVALIVLAGLAGLRLGLGLWRGGAGLGAGWFRAGLVTAALIAGLWAMPMLGFIPCAAGLGIVTALAFGERKPLALIAVPLIAAAIVGLGARFILAVPLP</sequence>
<dbReference type="EMBL" id="OMOJ01000013">
    <property type="protein sequence ID" value="SPF81754.1"/>
    <property type="molecule type" value="Genomic_DNA"/>
</dbReference>
<keyword evidence="1" id="KW-1133">Transmembrane helix</keyword>
<evidence type="ECO:0000313" key="2">
    <source>
        <dbReference type="EMBL" id="SPF81754.1"/>
    </source>
</evidence>
<keyword evidence="1" id="KW-0472">Membrane</keyword>
<dbReference type="RefSeq" id="WP_108887529.1">
    <property type="nucleotide sequence ID" value="NZ_OMOJ01000013.1"/>
</dbReference>
<gene>
    <name evidence="2" type="ORF">PRI8871_03579</name>
</gene>
<name>A0A2R8B0S9_9RHOB</name>
<feature type="transmembrane region" description="Helical" evidence="1">
    <location>
        <begin position="51"/>
        <end position="69"/>
    </location>
</feature>
<dbReference type="Proteomes" id="UP000244904">
    <property type="component" value="Unassembled WGS sequence"/>
</dbReference>
<feature type="transmembrane region" description="Helical" evidence="1">
    <location>
        <begin position="12"/>
        <end position="31"/>
    </location>
</feature>
<keyword evidence="1" id="KW-0812">Transmembrane</keyword>
<feature type="transmembrane region" description="Helical" evidence="1">
    <location>
        <begin position="127"/>
        <end position="146"/>
    </location>
</feature>
<proteinExistence type="predicted"/>
<evidence type="ECO:0000313" key="3">
    <source>
        <dbReference type="Proteomes" id="UP000244904"/>
    </source>
</evidence>
<evidence type="ECO:0000256" key="1">
    <source>
        <dbReference type="SAM" id="Phobius"/>
    </source>
</evidence>
<dbReference type="OrthoDB" id="6120160at2"/>